<keyword evidence="1" id="KW-0472">Membrane</keyword>
<dbReference type="RefSeq" id="WP_246355974.1">
    <property type="nucleotide sequence ID" value="NZ_CADIKH010000020.1"/>
</dbReference>
<dbReference type="Proteomes" id="UP000494363">
    <property type="component" value="Unassembled WGS sequence"/>
</dbReference>
<keyword evidence="1" id="KW-1133">Transmembrane helix</keyword>
<name>A0A6J5E829_9BURK</name>
<gene>
    <name evidence="2" type="ORF">LMG29542_04425</name>
</gene>
<organism evidence="2 3">
    <name type="scientific">Paraburkholderia humisilvae</name>
    <dbReference type="NCBI Taxonomy" id="627669"/>
    <lineage>
        <taxon>Bacteria</taxon>
        <taxon>Pseudomonadati</taxon>
        <taxon>Pseudomonadota</taxon>
        <taxon>Betaproteobacteria</taxon>
        <taxon>Burkholderiales</taxon>
        <taxon>Burkholderiaceae</taxon>
        <taxon>Paraburkholderia</taxon>
    </lineage>
</organism>
<keyword evidence="1" id="KW-0812">Transmembrane</keyword>
<keyword evidence="3" id="KW-1185">Reference proteome</keyword>
<sequence>MSTNGTGRNATLMVYSRPLMMLRGMCKVIAIAFAVNQVLTSAFTYVAQQIDTTLPHQTVWLFSCMTCGLLTLWLQADARRAFAFARKQGFVKITDGKERALQIAADCPKRWLVILHIELNPAAFAVQAGSPPPRR</sequence>
<reference evidence="2 3" key="1">
    <citation type="submission" date="2020-04" db="EMBL/GenBank/DDBJ databases">
        <authorList>
            <person name="De Canck E."/>
        </authorList>
    </citation>
    <scope>NUCLEOTIDE SEQUENCE [LARGE SCALE GENOMIC DNA]</scope>
    <source>
        <strain evidence="2 3">LMG 29542</strain>
    </source>
</reference>
<accession>A0A6J5E829</accession>
<feature type="transmembrane region" description="Helical" evidence="1">
    <location>
        <begin position="28"/>
        <end position="47"/>
    </location>
</feature>
<feature type="transmembrane region" description="Helical" evidence="1">
    <location>
        <begin position="59"/>
        <end position="76"/>
    </location>
</feature>
<evidence type="ECO:0000313" key="2">
    <source>
        <dbReference type="EMBL" id="CAB3762679.1"/>
    </source>
</evidence>
<proteinExistence type="predicted"/>
<evidence type="ECO:0000313" key="3">
    <source>
        <dbReference type="Proteomes" id="UP000494363"/>
    </source>
</evidence>
<evidence type="ECO:0000256" key="1">
    <source>
        <dbReference type="SAM" id="Phobius"/>
    </source>
</evidence>
<dbReference type="AlphaFoldDB" id="A0A6J5E829"/>
<protein>
    <submittedName>
        <fullName evidence="2">Uncharacterized protein</fullName>
    </submittedName>
</protein>
<dbReference type="EMBL" id="CADIKH010000020">
    <property type="protein sequence ID" value="CAB3762679.1"/>
    <property type="molecule type" value="Genomic_DNA"/>
</dbReference>